<organism evidence="2 3">
    <name type="scientific">Brassica napus</name>
    <name type="common">Rape</name>
    <dbReference type="NCBI Taxonomy" id="3708"/>
    <lineage>
        <taxon>Eukaryota</taxon>
        <taxon>Viridiplantae</taxon>
        <taxon>Streptophyta</taxon>
        <taxon>Embryophyta</taxon>
        <taxon>Tracheophyta</taxon>
        <taxon>Spermatophyta</taxon>
        <taxon>Magnoliopsida</taxon>
        <taxon>eudicotyledons</taxon>
        <taxon>Gunneridae</taxon>
        <taxon>Pentapetalae</taxon>
        <taxon>rosids</taxon>
        <taxon>malvids</taxon>
        <taxon>Brassicales</taxon>
        <taxon>Brassicaceae</taxon>
        <taxon>Brassiceae</taxon>
        <taxon>Brassica</taxon>
    </lineage>
</organism>
<evidence type="ECO:0000313" key="2">
    <source>
        <dbReference type="EMBL" id="KAH0911059.1"/>
    </source>
</evidence>
<keyword evidence="3" id="KW-1185">Reference proteome</keyword>
<feature type="region of interest" description="Disordered" evidence="1">
    <location>
        <begin position="1"/>
        <end position="20"/>
    </location>
</feature>
<feature type="compositionally biased region" description="Acidic residues" evidence="1">
    <location>
        <begin position="187"/>
        <end position="200"/>
    </location>
</feature>
<reference evidence="2 3" key="1">
    <citation type="submission" date="2021-05" db="EMBL/GenBank/DDBJ databases">
        <title>Genome Assembly of Synthetic Allotetraploid Brassica napus Reveals Homoeologous Exchanges between Subgenomes.</title>
        <authorList>
            <person name="Davis J.T."/>
        </authorList>
    </citation>
    <scope>NUCLEOTIDE SEQUENCE [LARGE SCALE GENOMIC DNA]</scope>
    <source>
        <strain evidence="3">cv. Da-Ae</strain>
        <tissue evidence="2">Seedling</tissue>
    </source>
</reference>
<protein>
    <submittedName>
        <fullName evidence="2">Uncharacterized protein</fullName>
    </submittedName>
</protein>
<sequence>MVLKYSPQQRRRAGCQSGFPPTSDARFTNRWLKAVRRSGFPPTSDARLTDSCEIRYVCGGGILLSLNHLKGGGGQTWGMERMERGREMWLEDDCILKLLRNRSGRRSGVPPTSVAGLTGAGEVMLDPALVRLKPSNETTKTSRVLGLSIVETRSDTQVPTRSERPREPEGSSDLPKRARVEGWLDPVDPEAPAEVESSDP</sequence>
<evidence type="ECO:0000256" key="1">
    <source>
        <dbReference type="SAM" id="MobiDB-lite"/>
    </source>
</evidence>
<comment type="caution">
    <text evidence="2">The sequence shown here is derived from an EMBL/GenBank/DDBJ whole genome shotgun (WGS) entry which is preliminary data.</text>
</comment>
<dbReference type="EMBL" id="JAGKQM010000009">
    <property type="protein sequence ID" value="KAH0911059.1"/>
    <property type="molecule type" value="Genomic_DNA"/>
</dbReference>
<feature type="compositionally biased region" description="Basic and acidic residues" evidence="1">
    <location>
        <begin position="161"/>
        <end position="182"/>
    </location>
</feature>
<dbReference type="Proteomes" id="UP000824890">
    <property type="component" value="Unassembled WGS sequence"/>
</dbReference>
<name>A0ABQ8C1W8_BRANA</name>
<accession>A0ABQ8C1W8</accession>
<proteinExistence type="predicted"/>
<feature type="region of interest" description="Disordered" evidence="1">
    <location>
        <begin position="149"/>
        <end position="200"/>
    </location>
</feature>
<evidence type="ECO:0000313" key="3">
    <source>
        <dbReference type="Proteomes" id="UP000824890"/>
    </source>
</evidence>
<gene>
    <name evidence="2" type="ORF">HID58_034380</name>
</gene>